<keyword evidence="1" id="KW-0808">Transferase</keyword>
<evidence type="ECO:0000313" key="1">
    <source>
        <dbReference type="EMBL" id="PNX65065.1"/>
    </source>
</evidence>
<dbReference type="AlphaFoldDB" id="A0A2K3KFK0"/>
<dbReference type="Gene3D" id="3.60.10.10">
    <property type="entry name" value="Endonuclease/exonuclease/phosphatase"/>
    <property type="match status" value="1"/>
</dbReference>
<proteinExistence type="predicted"/>
<dbReference type="PANTHER" id="PTHR33710">
    <property type="entry name" value="BNAC02G09200D PROTEIN"/>
    <property type="match status" value="1"/>
</dbReference>
<comment type="caution">
    <text evidence="1">The sequence shown here is derived from an EMBL/GenBank/DDBJ whole genome shotgun (WGS) entry which is preliminary data.</text>
</comment>
<dbReference type="STRING" id="57577.A0A2K3KFK0"/>
<keyword evidence="1" id="KW-0675">Receptor</keyword>
<sequence>MVIGDFNDVSCKSERKGISEGNRQSEWMEFHQFVEDMELVDVPMSGKKFTLFSADGRLMSRLDKFLLSSGLIGKWKVAGQWVGDKDISDHCPVSLHCSVNNWGPKPFRVNNCWLEHPDFLRFVENIWLSNNFDGKKAFVLKEKLKSLKDGLRME</sequence>
<name>A0A2K3KFK0_TRIPR</name>
<reference evidence="1 2" key="2">
    <citation type="journal article" date="2017" name="Front. Plant Sci.">
        <title>Gene Classification and Mining of Molecular Markers Useful in Red Clover (Trifolium pratense) Breeding.</title>
        <authorList>
            <person name="Istvanek J."/>
            <person name="Dluhosova J."/>
            <person name="Dluhos P."/>
            <person name="Patkova L."/>
            <person name="Nedelnik J."/>
            <person name="Repkova J."/>
        </authorList>
    </citation>
    <scope>NUCLEOTIDE SEQUENCE [LARGE SCALE GENOMIC DNA]</scope>
    <source>
        <strain evidence="2">cv. Tatra</strain>
        <tissue evidence="1">Young leaves</tissue>
    </source>
</reference>
<dbReference type="GO" id="GO:0016301">
    <property type="term" value="F:kinase activity"/>
    <property type="evidence" value="ECO:0007669"/>
    <property type="project" value="UniProtKB-KW"/>
</dbReference>
<dbReference type="Proteomes" id="UP000236291">
    <property type="component" value="Unassembled WGS sequence"/>
</dbReference>
<dbReference type="SUPFAM" id="SSF56219">
    <property type="entry name" value="DNase I-like"/>
    <property type="match status" value="1"/>
</dbReference>
<reference evidence="1 2" key="1">
    <citation type="journal article" date="2014" name="Am. J. Bot.">
        <title>Genome assembly and annotation for red clover (Trifolium pratense; Fabaceae).</title>
        <authorList>
            <person name="Istvanek J."/>
            <person name="Jaros M."/>
            <person name="Krenek A."/>
            <person name="Repkova J."/>
        </authorList>
    </citation>
    <scope>NUCLEOTIDE SEQUENCE [LARGE SCALE GENOMIC DNA]</scope>
    <source>
        <strain evidence="2">cv. Tatra</strain>
        <tissue evidence="1">Young leaves</tissue>
    </source>
</reference>
<evidence type="ECO:0000313" key="2">
    <source>
        <dbReference type="Proteomes" id="UP000236291"/>
    </source>
</evidence>
<dbReference type="EMBL" id="ASHM01094665">
    <property type="protein sequence ID" value="PNX65065.1"/>
    <property type="molecule type" value="Genomic_DNA"/>
</dbReference>
<protein>
    <submittedName>
        <fullName evidence="1">Cysteine-rich receptor-like protein kinase</fullName>
    </submittedName>
</protein>
<dbReference type="InterPro" id="IPR036691">
    <property type="entry name" value="Endo/exonu/phosph_ase_sf"/>
</dbReference>
<organism evidence="1 2">
    <name type="scientific">Trifolium pratense</name>
    <name type="common">Red clover</name>
    <dbReference type="NCBI Taxonomy" id="57577"/>
    <lineage>
        <taxon>Eukaryota</taxon>
        <taxon>Viridiplantae</taxon>
        <taxon>Streptophyta</taxon>
        <taxon>Embryophyta</taxon>
        <taxon>Tracheophyta</taxon>
        <taxon>Spermatophyta</taxon>
        <taxon>Magnoliopsida</taxon>
        <taxon>eudicotyledons</taxon>
        <taxon>Gunneridae</taxon>
        <taxon>Pentapetalae</taxon>
        <taxon>rosids</taxon>
        <taxon>fabids</taxon>
        <taxon>Fabales</taxon>
        <taxon>Fabaceae</taxon>
        <taxon>Papilionoideae</taxon>
        <taxon>50 kb inversion clade</taxon>
        <taxon>NPAAA clade</taxon>
        <taxon>Hologalegina</taxon>
        <taxon>IRL clade</taxon>
        <taxon>Trifolieae</taxon>
        <taxon>Trifolium</taxon>
    </lineage>
</organism>
<accession>A0A2K3KFK0</accession>
<keyword evidence="1" id="KW-0418">Kinase</keyword>
<gene>
    <name evidence="1" type="ORF">L195_g054345</name>
</gene>
<dbReference type="PANTHER" id="PTHR33710:SF64">
    <property type="entry name" value="ENDONUCLEASE_EXONUCLEASE_PHOSPHATASE DOMAIN-CONTAINING PROTEIN"/>
    <property type="match status" value="1"/>
</dbReference>